<evidence type="ECO:0000313" key="5">
    <source>
        <dbReference type="EMBL" id="MER6615927.1"/>
    </source>
</evidence>
<dbReference type="InterPro" id="IPR002401">
    <property type="entry name" value="Cyt_P450_E_grp-I"/>
</dbReference>
<dbReference type="PROSITE" id="PS00086">
    <property type="entry name" value="CYTOCHROME_P450"/>
    <property type="match status" value="1"/>
</dbReference>
<dbReference type="PRINTS" id="PR00385">
    <property type="entry name" value="P450"/>
</dbReference>
<evidence type="ECO:0000256" key="1">
    <source>
        <dbReference type="ARBA" id="ARBA00001971"/>
    </source>
</evidence>
<protein>
    <submittedName>
        <fullName evidence="5">Cytochrome P450</fullName>
    </submittedName>
</protein>
<comment type="cofactor">
    <cofactor evidence="1">
        <name>heme</name>
        <dbReference type="ChEBI" id="CHEBI:30413"/>
    </cofactor>
</comment>
<comment type="similarity">
    <text evidence="2 3">Belongs to the cytochrome P450 family.</text>
</comment>
<dbReference type="Pfam" id="PF00067">
    <property type="entry name" value="p450"/>
    <property type="match status" value="1"/>
</dbReference>
<keyword evidence="3" id="KW-0503">Monooxygenase</keyword>
<keyword evidence="3" id="KW-0349">Heme</keyword>
<comment type="caution">
    <text evidence="5">The sequence shown here is derived from an EMBL/GenBank/DDBJ whole genome shotgun (WGS) entry which is preliminary data.</text>
</comment>
<feature type="region of interest" description="Disordered" evidence="4">
    <location>
        <begin position="1"/>
        <end position="32"/>
    </location>
</feature>
<keyword evidence="3" id="KW-0408">Iron</keyword>
<gene>
    <name evidence="5" type="ORF">ABT276_21700</name>
</gene>
<dbReference type="InterPro" id="IPR017972">
    <property type="entry name" value="Cyt_P450_CS"/>
</dbReference>
<dbReference type="InterPro" id="IPR036396">
    <property type="entry name" value="Cyt_P450_sf"/>
</dbReference>
<dbReference type="SUPFAM" id="SSF48264">
    <property type="entry name" value="Cytochrome P450"/>
    <property type="match status" value="1"/>
</dbReference>
<evidence type="ECO:0000256" key="3">
    <source>
        <dbReference type="RuleBase" id="RU000461"/>
    </source>
</evidence>
<sequence>MDHSSNSHDASGASGGKCPIDHSAPAPQTVVPSSSLPVVEMGRLRQVLSIWARPDTFLKSCRAKYGSRFRVTIIPGIRIHVISAPEDVKQMFVAPRDVLHTGSSNGPIEKWIGQNGLAWQDEDVHTERRRRVMPSFRGDALKRVEEAVGQLAKETVASLPRDKVVSVHPYAHRYTTKVILEVLFGEHRPSNEDEMFEEVMKMLDFNSRPATMTMFHRMPAWRVKLLRLLRPNGVNDFLTRRERVYRMVDAAIDERVRSGKPGDDLLGLMLGTTNADGSKPSRLEMRDEIMTQFLAGTETTAAAICWALEFLTRSPHVVERVRAEIEEGTGDEYLTAVVHEVLRLGPPTQQIVPREVVKPIEIGGVRYESGDRLWASAYLLHRDEHNYPQPDEFRPERFLGVKPASHTWIPFGGGHTRCLGDRIAFVELKATLTEILTTCDVERADPEPELAHSRTVVNIPRKGARMVFRPRKVKAELGS</sequence>
<dbReference type="CDD" id="cd11053">
    <property type="entry name" value="CYP110-like"/>
    <property type="match status" value="1"/>
</dbReference>
<dbReference type="InterPro" id="IPR050121">
    <property type="entry name" value="Cytochrome_P450_monoxygenase"/>
</dbReference>
<dbReference type="RefSeq" id="WP_351977385.1">
    <property type="nucleotide sequence ID" value="NZ_JBEPBX010000020.1"/>
</dbReference>
<accession>A0ABV1UZ13</accession>
<dbReference type="PANTHER" id="PTHR24305">
    <property type="entry name" value="CYTOCHROME P450"/>
    <property type="match status" value="1"/>
</dbReference>
<proteinExistence type="inferred from homology"/>
<organism evidence="5 6">
    <name type="scientific">Streptomyces xantholiticus</name>
    <dbReference type="NCBI Taxonomy" id="68285"/>
    <lineage>
        <taxon>Bacteria</taxon>
        <taxon>Bacillati</taxon>
        <taxon>Actinomycetota</taxon>
        <taxon>Actinomycetes</taxon>
        <taxon>Kitasatosporales</taxon>
        <taxon>Streptomycetaceae</taxon>
        <taxon>Streptomyces</taxon>
    </lineage>
</organism>
<evidence type="ECO:0000256" key="2">
    <source>
        <dbReference type="ARBA" id="ARBA00010617"/>
    </source>
</evidence>
<dbReference type="Proteomes" id="UP001445472">
    <property type="component" value="Unassembled WGS sequence"/>
</dbReference>
<keyword evidence="3" id="KW-0560">Oxidoreductase</keyword>
<dbReference type="InterPro" id="IPR001128">
    <property type="entry name" value="Cyt_P450"/>
</dbReference>
<evidence type="ECO:0000313" key="6">
    <source>
        <dbReference type="Proteomes" id="UP001445472"/>
    </source>
</evidence>
<reference evidence="5 6" key="1">
    <citation type="submission" date="2024-06" db="EMBL/GenBank/DDBJ databases">
        <title>The Natural Products Discovery Center: Release of the First 8490 Sequenced Strains for Exploring Actinobacteria Biosynthetic Diversity.</title>
        <authorList>
            <person name="Kalkreuter E."/>
            <person name="Kautsar S.A."/>
            <person name="Yang D."/>
            <person name="Bader C.D."/>
            <person name="Teijaro C.N."/>
            <person name="Fluegel L."/>
            <person name="Davis C.M."/>
            <person name="Simpson J.R."/>
            <person name="Lauterbach L."/>
            <person name="Steele A.D."/>
            <person name="Gui C."/>
            <person name="Meng S."/>
            <person name="Li G."/>
            <person name="Viehrig K."/>
            <person name="Ye F."/>
            <person name="Su P."/>
            <person name="Kiefer A.F."/>
            <person name="Nichols A."/>
            <person name="Cepeda A.J."/>
            <person name="Yan W."/>
            <person name="Fan B."/>
            <person name="Jiang Y."/>
            <person name="Adhikari A."/>
            <person name="Zheng C.-J."/>
            <person name="Schuster L."/>
            <person name="Cowan T.M."/>
            <person name="Smanski M.J."/>
            <person name="Chevrette M.G."/>
            <person name="De Carvalho L.P.S."/>
            <person name="Shen B."/>
        </authorList>
    </citation>
    <scope>NUCLEOTIDE SEQUENCE [LARGE SCALE GENOMIC DNA]</scope>
    <source>
        <strain evidence="5 6">NPDC000837</strain>
    </source>
</reference>
<name>A0ABV1UZ13_9ACTN</name>
<keyword evidence="6" id="KW-1185">Reference proteome</keyword>
<dbReference type="PRINTS" id="PR00463">
    <property type="entry name" value="EP450I"/>
</dbReference>
<keyword evidence="3" id="KW-0479">Metal-binding</keyword>
<dbReference type="PANTHER" id="PTHR24305:SF166">
    <property type="entry name" value="CYTOCHROME P450 12A4, MITOCHONDRIAL-RELATED"/>
    <property type="match status" value="1"/>
</dbReference>
<dbReference type="Gene3D" id="1.10.630.10">
    <property type="entry name" value="Cytochrome P450"/>
    <property type="match status" value="1"/>
</dbReference>
<dbReference type="EMBL" id="JBEPBX010000020">
    <property type="protein sequence ID" value="MER6615927.1"/>
    <property type="molecule type" value="Genomic_DNA"/>
</dbReference>
<evidence type="ECO:0000256" key="4">
    <source>
        <dbReference type="SAM" id="MobiDB-lite"/>
    </source>
</evidence>